<evidence type="ECO:0000259" key="1">
    <source>
        <dbReference type="Pfam" id="PF05050"/>
    </source>
</evidence>
<feature type="domain" description="Methyltransferase FkbM" evidence="1">
    <location>
        <begin position="172"/>
        <end position="288"/>
    </location>
</feature>
<reference evidence="2" key="1">
    <citation type="journal article" date="2020" name="Nature">
        <title>Giant virus diversity and host interactions through global metagenomics.</title>
        <authorList>
            <person name="Schulz F."/>
            <person name="Roux S."/>
            <person name="Paez-Espino D."/>
            <person name="Jungbluth S."/>
            <person name="Walsh D.A."/>
            <person name="Denef V.J."/>
            <person name="McMahon K.D."/>
            <person name="Konstantinidis K.T."/>
            <person name="Eloe-Fadrosh E.A."/>
            <person name="Kyrpides N.C."/>
            <person name="Woyke T."/>
        </authorList>
    </citation>
    <scope>NUCLEOTIDE SEQUENCE</scope>
    <source>
        <strain evidence="2">GVMAG-M-3300023184-17</strain>
    </source>
</reference>
<dbReference type="InterPro" id="IPR006342">
    <property type="entry name" value="FkbM_mtfrase"/>
</dbReference>
<accession>A0A6C0HXG9</accession>
<dbReference type="PANTHER" id="PTHR36973">
    <property type="entry name" value="SLL1456 PROTEIN-RELATED"/>
    <property type="match status" value="1"/>
</dbReference>
<dbReference type="PANTHER" id="PTHR36973:SF4">
    <property type="entry name" value="NODULATION PROTEIN"/>
    <property type="match status" value="1"/>
</dbReference>
<organism evidence="2">
    <name type="scientific">viral metagenome</name>
    <dbReference type="NCBI Taxonomy" id="1070528"/>
    <lineage>
        <taxon>unclassified sequences</taxon>
        <taxon>metagenomes</taxon>
        <taxon>organismal metagenomes</taxon>
    </lineage>
</organism>
<dbReference type="EMBL" id="MN740041">
    <property type="protein sequence ID" value="QHT85478.1"/>
    <property type="molecule type" value="Genomic_DNA"/>
</dbReference>
<evidence type="ECO:0000313" key="2">
    <source>
        <dbReference type="EMBL" id="QHT85478.1"/>
    </source>
</evidence>
<sequence length="308" mass="35776">MRILFIGVPVVEIGLVYEETTEETDFEYVVTNTLDLPDITYRKLIFYNNDRNYHKWFTIPKEKLLLANAPAFLNYQTFDPSKPLAEVIREDIQSHLTHLSKLTFPTDHIAYLKRLKESGFEPKVIYDIGSCILHWTKEAKKLWPDATFILFDAFEYAEFLYEGYDYHIGVLSDEEKEVDFYQNEYFPGGNSYYREIGSPTPDYHFPKNNSIRKRTFMLDKVVKERGFPLPDFIKIDVQGSEMDILKGGLETVKHATRLIVELQHMEYNEGAMQASESVPMIEGMGFRCVDPMFTNAGPDGDYGFINTL</sequence>
<dbReference type="Pfam" id="PF05050">
    <property type="entry name" value="Methyltransf_21"/>
    <property type="match status" value="1"/>
</dbReference>
<dbReference type="InterPro" id="IPR029063">
    <property type="entry name" value="SAM-dependent_MTases_sf"/>
</dbReference>
<dbReference type="AlphaFoldDB" id="A0A6C0HXG9"/>
<dbReference type="GO" id="GO:0008171">
    <property type="term" value="F:O-methyltransferase activity"/>
    <property type="evidence" value="ECO:0007669"/>
    <property type="project" value="TreeGrafter"/>
</dbReference>
<proteinExistence type="predicted"/>
<name>A0A6C0HXG9_9ZZZZ</name>
<dbReference type="InterPro" id="IPR053188">
    <property type="entry name" value="FkbM_Methyltransferase"/>
</dbReference>
<dbReference type="NCBIfam" id="TIGR01444">
    <property type="entry name" value="fkbM_fam"/>
    <property type="match status" value="1"/>
</dbReference>
<dbReference type="SUPFAM" id="SSF53335">
    <property type="entry name" value="S-adenosyl-L-methionine-dependent methyltransferases"/>
    <property type="match status" value="1"/>
</dbReference>
<protein>
    <recommendedName>
        <fullName evidence="1">Methyltransferase FkbM domain-containing protein</fullName>
    </recommendedName>
</protein>
<dbReference type="Gene3D" id="3.40.50.150">
    <property type="entry name" value="Vaccinia Virus protein VP39"/>
    <property type="match status" value="1"/>
</dbReference>